<evidence type="ECO:0000313" key="2">
    <source>
        <dbReference type="Proteomes" id="UP000234681"/>
    </source>
</evidence>
<dbReference type="AlphaFoldDB" id="A6HBW4"/>
<accession>A6HBW4</accession>
<dbReference type="Proteomes" id="UP000234681">
    <property type="component" value="Chromosome 6"/>
</dbReference>
<gene>
    <name evidence="1" type="ORF">rCG_62380</name>
</gene>
<sequence length="105" mass="12232">MAVCVKPAAERADPCSVPRTRMVEGENQLPQIDFRSPRTIRKLFEFCFYFQILFSFSVRVHREVRRQLARASSSYGSKVSNSSHQAWRPALLRTTFLLAEKTFLY</sequence>
<organism evidence="1 2">
    <name type="scientific">Rattus norvegicus</name>
    <name type="common">Rat</name>
    <dbReference type="NCBI Taxonomy" id="10116"/>
    <lineage>
        <taxon>Eukaryota</taxon>
        <taxon>Metazoa</taxon>
        <taxon>Chordata</taxon>
        <taxon>Craniata</taxon>
        <taxon>Vertebrata</taxon>
        <taxon>Euteleostomi</taxon>
        <taxon>Mammalia</taxon>
        <taxon>Eutheria</taxon>
        <taxon>Euarchontoglires</taxon>
        <taxon>Glires</taxon>
        <taxon>Rodentia</taxon>
        <taxon>Myomorpha</taxon>
        <taxon>Muroidea</taxon>
        <taxon>Muridae</taxon>
        <taxon>Murinae</taxon>
        <taxon>Rattus</taxon>
    </lineage>
</organism>
<reference evidence="2" key="1">
    <citation type="submission" date="2005-09" db="EMBL/GenBank/DDBJ databases">
        <authorList>
            <person name="Mural R.J."/>
            <person name="Li P.W."/>
            <person name="Adams M.D."/>
            <person name="Amanatides P.G."/>
            <person name="Baden-Tillson H."/>
            <person name="Barnstead M."/>
            <person name="Chin S.H."/>
            <person name="Dew I."/>
            <person name="Evans C.A."/>
            <person name="Ferriera S."/>
            <person name="Flanigan M."/>
            <person name="Fosler C."/>
            <person name="Glodek A."/>
            <person name="Gu Z."/>
            <person name="Holt R.A."/>
            <person name="Jennings D."/>
            <person name="Kraft C.L."/>
            <person name="Lu F."/>
            <person name="Nguyen T."/>
            <person name="Nusskern D.R."/>
            <person name="Pfannkoch C.M."/>
            <person name="Sitter C."/>
            <person name="Sutton G.G."/>
            <person name="Venter J.C."/>
            <person name="Wang Z."/>
            <person name="Woodage T."/>
            <person name="Zheng X.H."/>
            <person name="Zhong F."/>
        </authorList>
    </citation>
    <scope>NUCLEOTIDE SEQUENCE [LARGE SCALE GENOMIC DNA]</scope>
    <source>
        <strain>BN</strain>
        <strain evidence="2">Sprague-Dawley</strain>
    </source>
</reference>
<name>A6HBW4_RAT</name>
<evidence type="ECO:0000313" key="1">
    <source>
        <dbReference type="EMBL" id="EDM03519.1"/>
    </source>
</evidence>
<dbReference type="EMBL" id="CH473947">
    <property type="protein sequence ID" value="EDM03519.1"/>
    <property type="molecule type" value="Genomic_DNA"/>
</dbReference>
<proteinExistence type="predicted"/>
<protein>
    <submittedName>
        <fullName evidence="1">RCG62380</fullName>
    </submittedName>
</protein>